<protein>
    <submittedName>
        <fullName evidence="1">Uncharacterized protein</fullName>
    </submittedName>
</protein>
<name>G9ZE80_9GAMM</name>
<sequence length="173" mass="18657">MEKAGAGAKQRKCCPRQAVKVLVSPSGIDAGDYKIAGEGLFRAGFRFGYAPSGESVDLAKRRKCYPRQAVRMLAPPSGVDAGDHKISFVAARFFSTLSPNPFPTGEGIFRAGFGFGNAPSGESAAPAKRDRCWRLQNRCCRCAIFLNPLPKPFPSLGRGFFVRVLDVGTRQAV</sequence>
<dbReference type="HOGENOM" id="CLU_1544846_0_0_6"/>
<accession>G9ZE80</accession>
<dbReference type="Proteomes" id="UP000004750">
    <property type="component" value="Unassembled WGS sequence"/>
</dbReference>
<proteinExistence type="predicted"/>
<reference evidence="1 2" key="1">
    <citation type="submission" date="2011-08" db="EMBL/GenBank/DDBJ databases">
        <authorList>
            <person name="Weinstock G."/>
            <person name="Sodergren E."/>
            <person name="Clifton S."/>
            <person name="Fulton L."/>
            <person name="Fulton B."/>
            <person name="Courtney L."/>
            <person name="Fronick C."/>
            <person name="Harrison M."/>
            <person name="Strong C."/>
            <person name="Farmer C."/>
            <person name="Delahaunty K."/>
            <person name="Markovic C."/>
            <person name="Hall O."/>
            <person name="Minx P."/>
            <person name="Tomlinson C."/>
            <person name="Mitreva M."/>
            <person name="Hou S."/>
            <person name="Chen J."/>
            <person name="Wollam A."/>
            <person name="Pepin K.H."/>
            <person name="Johnson M."/>
            <person name="Bhonagiri V."/>
            <person name="Zhang X."/>
            <person name="Suruliraj S."/>
            <person name="Warren W."/>
            <person name="Chinwalla A."/>
            <person name="Mardis E.R."/>
            <person name="Wilson R.K."/>
        </authorList>
    </citation>
    <scope>NUCLEOTIDE SEQUENCE [LARGE SCALE GENOMIC DNA]</scope>
    <source>
        <strain evidence="1 2">F0432</strain>
    </source>
</reference>
<gene>
    <name evidence="1" type="ORF">HMPREF9080_01064</name>
</gene>
<dbReference type="STRING" id="797473.HMPREF9080_01064"/>
<evidence type="ECO:0000313" key="1">
    <source>
        <dbReference type="EMBL" id="EHM54953.1"/>
    </source>
</evidence>
<organism evidence="1 2">
    <name type="scientific">Cardiobacterium valvarum F0432</name>
    <dbReference type="NCBI Taxonomy" id="797473"/>
    <lineage>
        <taxon>Bacteria</taxon>
        <taxon>Pseudomonadati</taxon>
        <taxon>Pseudomonadota</taxon>
        <taxon>Gammaproteobacteria</taxon>
        <taxon>Cardiobacteriales</taxon>
        <taxon>Cardiobacteriaceae</taxon>
        <taxon>Cardiobacterium</taxon>
    </lineage>
</organism>
<dbReference type="EMBL" id="AGCM01000054">
    <property type="protein sequence ID" value="EHM54953.1"/>
    <property type="molecule type" value="Genomic_DNA"/>
</dbReference>
<dbReference type="AlphaFoldDB" id="G9ZE80"/>
<evidence type="ECO:0000313" key="2">
    <source>
        <dbReference type="Proteomes" id="UP000004750"/>
    </source>
</evidence>
<comment type="caution">
    <text evidence="1">The sequence shown here is derived from an EMBL/GenBank/DDBJ whole genome shotgun (WGS) entry which is preliminary data.</text>
</comment>